<dbReference type="PANTHER" id="PTHR20883:SF48">
    <property type="entry name" value="ECTOINE DIOXYGENASE"/>
    <property type="match status" value="1"/>
</dbReference>
<dbReference type="NCBIfam" id="TIGR02408">
    <property type="entry name" value="ectoine_ThpD"/>
    <property type="match status" value="1"/>
</dbReference>
<evidence type="ECO:0000256" key="9">
    <source>
        <dbReference type="ARBA" id="ARBA00049228"/>
    </source>
</evidence>
<keyword evidence="7 12" id="KW-0560">Oxidoreductase</keyword>
<comment type="catalytic activity">
    <reaction evidence="9">
        <text>L-ectoine + 2-oxoglutarate + O2 = 5-hydroxyectoine + succinate + CO2</text>
        <dbReference type="Rhea" id="RHEA:45740"/>
        <dbReference type="ChEBI" id="CHEBI:15379"/>
        <dbReference type="ChEBI" id="CHEBI:16526"/>
        <dbReference type="ChEBI" id="CHEBI:16810"/>
        <dbReference type="ChEBI" id="CHEBI:30031"/>
        <dbReference type="ChEBI" id="CHEBI:58515"/>
        <dbReference type="ChEBI" id="CHEBI:85413"/>
        <dbReference type="EC" id="1.14.11.55"/>
    </reaction>
</comment>
<reference evidence="12 13" key="2">
    <citation type="submission" date="2019-07" db="EMBL/GenBank/DDBJ databases">
        <authorList>
            <person name="Huang Y."/>
        </authorList>
    </citation>
    <scope>NUCLEOTIDE SEQUENCE [LARGE SCALE GENOMIC DNA]</scope>
    <source>
        <strain evidence="12 13">HY188</strain>
    </source>
</reference>
<dbReference type="InterPro" id="IPR012774">
    <property type="entry name" value="EctD"/>
</dbReference>
<dbReference type="Pfam" id="PF05721">
    <property type="entry name" value="PhyH"/>
    <property type="match status" value="1"/>
</dbReference>
<reference evidence="12 13" key="1">
    <citation type="submission" date="2019-07" db="EMBL/GenBank/DDBJ databases">
        <title>Tomitella cavernea sp. nov., an actinomycete isolated from soil.</title>
        <authorList>
            <person name="Cheng J."/>
        </authorList>
    </citation>
    <scope>NUCLEOTIDE SEQUENCE [LARGE SCALE GENOMIC DNA]</scope>
    <source>
        <strain evidence="12 13">HY188</strain>
    </source>
</reference>
<organism evidence="12 13">
    <name type="scientific">Tomitella fengzijianii</name>
    <dbReference type="NCBI Taxonomy" id="2597660"/>
    <lineage>
        <taxon>Bacteria</taxon>
        <taxon>Bacillati</taxon>
        <taxon>Actinomycetota</taxon>
        <taxon>Actinomycetes</taxon>
        <taxon>Mycobacteriales</taxon>
        <taxon>Tomitella</taxon>
    </lineage>
</organism>
<evidence type="ECO:0000256" key="7">
    <source>
        <dbReference type="ARBA" id="ARBA00023002"/>
    </source>
</evidence>
<keyword evidence="8" id="KW-0408">Iron</keyword>
<name>A0A516X5Y3_9ACTN</name>
<dbReference type="KEGG" id="toy:FO059_13125"/>
<feature type="region of interest" description="Disordered" evidence="11">
    <location>
        <begin position="1"/>
        <end position="34"/>
    </location>
</feature>
<dbReference type="GO" id="GO:0016706">
    <property type="term" value="F:2-oxoglutarate-dependent dioxygenase activity"/>
    <property type="evidence" value="ECO:0007669"/>
    <property type="project" value="InterPro"/>
</dbReference>
<dbReference type="InterPro" id="IPR008775">
    <property type="entry name" value="Phytyl_CoA_dOase-like"/>
</dbReference>
<dbReference type="SUPFAM" id="SSF51197">
    <property type="entry name" value="Clavaminate synthase-like"/>
    <property type="match status" value="1"/>
</dbReference>
<proteinExistence type="inferred from homology"/>
<dbReference type="AlphaFoldDB" id="A0A516X5Y3"/>
<dbReference type="EMBL" id="CP041765">
    <property type="protein sequence ID" value="QDQ98081.1"/>
    <property type="molecule type" value="Genomic_DNA"/>
</dbReference>
<dbReference type="EC" id="1.14.11.55" evidence="10"/>
<evidence type="ECO:0000256" key="10">
    <source>
        <dbReference type="NCBIfam" id="TIGR02408"/>
    </source>
</evidence>
<dbReference type="GO" id="GO:0005506">
    <property type="term" value="F:iron ion binding"/>
    <property type="evidence" value="ECO:0007669"/>
    <property type="project" value="UniProtKB-ARBA"/>
</dbReference>
<dbReference type="Proteomes" id="UP000317344">
    <property type="component" value="Chromosome"/>
</dbReference>
<comment type="function">
    <text evidence="2">Involved in the biosynthesis of 5-hydroxyectoine, called compatible solute, which helps organisms to survive extreme osmotic stress by acting as a highly soluble organic osmolyte. Catalyzes the 2-oxoglutarate-dependent selective hydroxylation of L-ectoine to yield (4S,5S)-5-hydroxyectoine.</text>
</comment>
<keyword evidence="5" id="KW-0479">Metal-binding</keyword>
<evidence type="ECO:0000256" key="5">
    <source>
        <dbReference type="ARBA" id="ARBA00022723"/>
    </source>
</evidence>
<comment type="subunit">
    <text evidence="4">Homodimer.</text>
</comment>
<keyword evidence="13" id="KW-1185">Reference proteome</keyword>
<protein>
    <recommendedName>
        <fullName evidence="10">Ectoine hydroxylase</fullName>
        <ecNumber evidence="10">1.14.11.55</ecNumber>
    </recommendedName>
</protein>
<evidence type="ECO:0000256" key="3">
    <source>
        <dbReference type="ARBA" id="ARBA00007851"/>
    </source>
</evidence>
<accession>A0A516X5Y3</accession>
<sequence>MRTDSQQHPYRATPAAPTGRVPRSRIADRYPTRSSACVEPGGRVRWIDRPHSVVWSEGRDGAADGPLSAGELRGHEEKGYTVVPGLLSPAEVQQYWSELERLTGDPALVEDHRVVREPGSGAIRSIFEVHRISGMISGLARDPRVLGAARQILGSDVYIHQSRINYMPGFEGNGFYWHSDFETWHAEDGLPTPRAVSLSIALTDNYPFNGGLMVMPGSHRHFVPGQGETPSDNHRRSLVMQNVGVPGHDDVTELAAEYGIDQFTGAAGAGLWFDSNIMHGSGNNITPYPRSNIFLVFNSVDNAPVDPFEAEAPRPAHIAARDTTPIPRRGAR</sequence>
<evidence type="ECO:0000256" key="2">
    <source>
        <dbReference type="ARBA" id="ARBA00004063"/>
    </source>
</evidence>
<evidence type="ECO:0000313" key="12">
    <source>
        <dbReference type="EMBL" id="QDQ98081.1"/>
    </source>
</evidence>
<evidence type="ECO:0000256" key="8">
    <source>
        <dbReference type="ARBA" id="ARBA00023004"/>
    </source>
</evidence>
<comment type="similarity">
    <text evidence="3">Belongs to the PhyH family. EctD subfamily.</text>
</comment>
<keyword evidence="6" id="KW-0223">Dioxygenase</keyword>
<evidence type="ECO:0000313" key="13">
    <source>
        <dbReference type="Proteomes" id="UP000317344"/>
    </source>
</evidence>
<evidence type="ECO:0000256" key="6">
    <source>
        <dbReference type="ARBA" id="ARBA00022964"/>
    </source>
</evidence>
<gene>
    <name evidence="12" type="primary">thpD</name>
    <name evidence="12" type="ORF">FO059_13125</name>
</gene>
<evidence type="ECO:0000256" key="4">
    <source>
        <dbReference type="ARBA" id="ARBA00011738"/>
    </source>
</evidence>
<comment type="cofactor">
    <cofactor evidence="1">
        <name>Fe(2+)</name>
        <dbReference type="ChEBI" id="CHEBI:29033"/>
    </cofactor>
</comment>
<dbReference type="PANTHER" id="PTHR20883">
    <property type="entry name" value="PHYTANOYL-COA DIOXYGENASE DOMAIN CONTAINING 1"/>
    <property type="match status" value="1"/>
</dbReference>
<evidence type="ECO:0000256" key="1">
    <source>
        <dbReference type="ARBA" id="ARBA00001954"/>
    </source>
</evidence>
<evidence type="ECO:0000256" key="11">
    <source>
        <dbReference type="SAM" id="MobiDB-lite"/>
    </source>
</evidence>
<dbReference type="OrthoDB" id="2573519at2"/>
<dbReference type="Gene3D" id="2.60.120.620">
    <property type="entry name" value="q2cbj1_9rhob like domain"/>
    <property type="match status" value="1"/>
</dbReference>